<gene>
    <name evidence="2" type="ORF">MIP_05624</name>
</gene>
<organism evidence="2 3">
    <name type="scientific">Mycobacterium indicus pranii (strain DSM 45239 / MTCC 9506)</name>
    <dbReference type="NCBI Taxonomy" id="1232724"/>
    <lineage>
        <taxon>Bacteria</taxon>
        <taxon>Bacillati</taxon>
        <taxon>Actinomycetota</taxon>
        <taxon>Actinomycetes</taxon>
        <taxon>Mycobacteriales</taxon>
        <taxon>Mycobacteriaceae</taxon>
        <taxon>Mycobacterium</taxon>
        <taxon>Mycobacterium avium complex (MAC)</taxon>
    </lineage>
</organism>
<dbReference type="AlphaFoldDB" id="J9WKF1"/>
<proteinExistence type="predicted"/>
<dbReference type="Proteomes" id="UP000007329">
    <property type="component" value="Chromosome"/>
</dbReference>
<dbReference type="KEGG" id="mid:MIP_05624"/>
<dbReference type="HOGENOM" id="CLU_2955620_0_0_11"/>
<reference evidence="2 3" key="2">
    <citation type="journal article" date="2012" name="Nucleic Acids Res.">
        <title>Massive gene acquisitions in Mycobacterium indicus pranii provide a perspective on mycobacterial evolution.</title>
        <authorList>
            <person name="Saini V."/>
            <person name="Raghuvanshi S."/>
            <person name="Khurana J.P."/>
            <person name="Ahmed N."/>
            <person name="Hasnain S.E."/>
            <person name="Tyagi A.K."/>
            <person name="Tyagi A.K."/>
        </authorList>
    </citation>
    <scope>NUCLEOTIDE SEQUENCE [LARGE SCALE GENOMIC DNA]</scope>
    <source>
        <strain evidence="3">DSM 45239 / MTCC 9506</strain>
    </source>
</reference>
<name>J9WKF1_MYCIP</name>
<sequence>MKPAVGSGFIPALRRAHDSRMVNGQGSLSVTTAIPQPTAGTCSAMVRGQRNARKPPLGT</sequence>
<evidence type="ECO:0000313" key="2">
    <source>
        <dbReference type="EMBL" id="AFS15781.1"/>
    </source>
</evidence>
<evidence type="ECO:0000256" key="1">
    <source>
        <dbReference type="SAM" id="MobiDB-lite"/>
    </source>
</evidence>
<protein>
    <submittedName>
        <fullName evidence="2">Uncharacterized protein</fullName>
    </submittedName>
</protein>
<reference evidence="2 3" key="1">
    <citation type="journal article" date="2007" name="PLoS ONE">
        <title>Molecular analysis of a leprosy immunotherapeutic bacillus provides insights into Mycobacterium evolution.</title>
        <authorList>
            <person name="Ahmed N."/>
            <person name="Saini V."/>
            <person name="Raghuvanshi S."/>
            <person name="Khurana J.P."/>
            <person name="Tyagi A.K."/>
            <person name="Tyagi A.K."/>
            <person name="Hasnain S.E."/>
        </authorList>
    </citation>
    <scope>NUCLEOTIDE SEQUENCE [LARGE SCALE GENOMIC DNA]</scope>
    <source>
        <strain evidence="2">MTCC 9506</strain>
    </source>
</reference>
<evidence type="ECO:0000313" key="3">
    <source>
        <dbReference type="Proteomes" id="UP000007329"/>
    </source>
</evidence>
<accession>J9WKF1</accession>
<dbReference type="EMBL" id="CP002275">
    <property type="protein sequence ID" value="AFS15781.1"/>
    <property type="molecule type" value="Genomic_DNA"/>
</dbReference>
<feature type="compositionally biased region" description="Polar residues" evidence="1">
    <location>
        <begin position="28"/>
        <end position="41"/>
    </location>
</feature>
<feature type="region of interest" description="Disordered" evidence="1">
    <location>
        <begin position="28"/>
        <end position="59"/>
    </location>
</feature>